<dbReference type="GO" id="GO:0005737">
    <property type="term" value="C:cytoplasm"/>
    <property type="evidence" value="ECO:0007669"/>
    <property type="project" value="TreeGrafter"/>
</dbReference>
<proteinExistence type="inferred from homology"/>
<dbReference type="GO" id="GO:0005886">
    <property type="term" value="C:plasma membrane"/>
    <property type="evidence" value="ECO:0007669"/>
    <property type="project" value="UniProtKB-SubCell"/>
</dbReference>
<name>A0AAE1HT42_9NEOP</name>
<feature type="compositionally biased region" description="Basic residues" evidence="12">
    <location>
        <begin position="443"/>
        <end position="455"/>
    </location>
</feature>
<reference evidence="14" key="2">
    <citation type="journal article" date="2023" name="BMC Genomics">
        <title>Pest status, molecular evolution, and epigenetic factors derived from the genome assembly of Frankliniella fusca, a thysanopteran phytovirus vector.</title>
        <authorList>
            <person name="Catto M.A."/>
            <person name="Labadie P.E."/>
            <person name="Jacobson A.L."/>
            <person name="Kennedy G.G."/>
            <person name="Srinivasan R."/>
            <person name="Hunt B.G."/>
        </authorList>
    </citation>
    <scope>NUCLEOTIDE SEQUENCE</scope>
    <source>
        <strain evidence="14">PL_HMW_Pooled</strain>
    </source>
</reference>
<dbReference type="PANTHER" id="PTHR11923:SF69">
    <property type="entry name" value="SENSORY NEURON MEMBRANE PROTEIN 1"/>
    <property type="match status" value="1"/>
</dbReference>
<evidence type="ECO:0000256" key="8">
    <source>
        <dbReference type="ARBA" id="ARBA00023136"/>
    </source>
</evidence>
<evidence type="ECO:0000256" key="3">
    <source>
        <dbReference type="ARBA" id="ARBA00022475"/>
    </source>
</evidence>
<accession>A0AAE1HT42</accession>
<feature type="region of interest" description="Disordered" evidence="12">
    <location>
        <begin position="413"/>
        <end position="455"/>
    </location>
</feature>
<evidence type="ECO:0000256" key="9">
    <source>
        <dbReference type="ARBA" id="ARBA00023157"/>
    </source>
</evidence>
<keyword evidence="4" id="KW-0716">Sensory transduction</keyword>
<evidence type="ECO:0000256" key="6">
    <source>
        <dbReference type="ARBA" id="ARBA00022725"/>
    </source>
</evidence>
<evidence type="ECO:0000256" key="2">
    <source>
        <dbReference type="ARBA" id="ARBA00010532"/>
    </source>
</evidence>
<dbReference type="EMBL" id="JAHWGI010001271">
    <property type="protein sequence ID" value="KAK3926937.1"/>
    <property type="molecule type" value="Genomic_DNA"/>
</dbReference>
<evidence type="ECO:0000256" key="5">
    <source>
        <dbReference type="ARBA" id="ARBA00022692"/>
    </source>
</evidence>
<dbReference type="PRINTS" id="PR01609">
    <property type="entry name" value="CD36FAMILY"/>
</dbReference>
<evidence type="ECO:0000256" key="7">
    <source>
        <dbReference type="ARBA" id="ARBA00022989"/>
    </source>
</evidence>
<dbReference type="InterPro" id="IPR002159">
    <property type="entry name" value="CD36_fam"/>
</dbReference>
<dbReference type="PANTHER" id="PTHR11923">
    <property type="entry name" value="SCAVENGER RECEPTOR CLASS B TYPE-1 SR-B1"/>
    <property type="match status" value="1"/>
</dbReference>
<evidence type="ECO:0000256" key="13">
    <source>
        <dbReference type="SAM" id="Phobius"/>
    </source>
</evidence>
<feature type="non-terminal residue" evidence="14">
    <location>
        <position position="455"/>
    </location>
</feature>
<comment type="subcellular location">
    <subcellularLocation>
        <location evidence="1">Cell membrane</location>
        <topology evidence="1">Multi-pass membrane protein</topology>
    </subcellularLocation>
</comment>
<feature type="transmembrane region" description="Helical" evidence="13">
    <location>
        <begin position="373"/>
        <end position="399"/>
    </location>
</feature>
<keyword evidence="6" id="KW-0552">Olfaction</keyword>
<keyword evidence="5 13" id="KW-0812">Transmembrane</keyword>
<evidence type="ECO:0000313" key="15">
    <source>
        <dbReference type="Proteomes" id="UP001219518"/>
    </source>
</evidence>
<evidence type="ECO:0000256" key="12">
    <source>
        <dbReference type="SAM" id="MobiDB-lite"/>
    </source>
</evidence>
<evidence type="ECO:0000256" key="11">
    <source>
        <dbReference type="ARBA" id="ARBA00023180"/>
    </source>
</evidence>
<keyword evidence="8 13" id="KW-0472">Membrane</keyword>
<keyword evidence="11" id="KW-0325">Glycoprotein</keyword>
<dbReference type="GO" id="GO:0007608">
    <property type="term" value="P:sensory perception of smell"/>
    <property type="evidence" value="ECO:0007669"/>
    <property type="project" value="UniProtKB-KW"/>
</dbReference>
<sequence>MYRERVDVKFHNEDDTLSYFSKSTYRFNKDKSGCRTLNDVVTIIHVPILGTALKLQQVSSMGLSIFNDAVPLLFQKSKNIFLKTTVRELLFDGVFINCSYPADSFPAGAVCSGLRARAPASYRRVGEDFYFSMFGSLNGTSTERVRVSRGEVDPGSVGRITAVRGNATLSNWRPGSPCNLINGTDGTVFPPFLQNTTVLPIYTAASCRSLYLLYRGGTTLGGVPLRRYAIDTNMLASGRDYPPNRRRSSKMSGEERELQSCLPMGAMDLSPCSGSPVILTFPHFYLGDPIFLEYPVGLSPRQEDHETIVDIDPVTGVPLRAKKRVQLNMFLKKMEDFAYLSSVSEGLFPILWMEEGITLQGDSLAKVSRSHMMLAALGLLPWLVTALGALLTVAGLVYLTGVARILGASCSPRPQAGARPGRARGRARGRDQSHAAPAAAPRGRGRGRRAARTVQ</sequence>
<dbReference type="Proteomes" id="UP001219518">
    <property type="component" value="Unassembled WGS sequence"/>
</dbReference>
<dbReference type="Pfam" id="PF01130">
    <property type="entry name" value="CD36"/>
    <property type="match status" value="1"/>
</dbReference>
<gene>
    <name evidence="14" type="ORF">KUF71_015273</name>
</gene>
<keyword evidence="3" id="KW-1003">Cell membrane</keyword>
<dbReference type="GO" id="GO:0005044">
    <property type="term" value="F:scavenger receptor activity"/>
    <property type="evidence" value="ECO:0007669"/>
    <property type="project" value="TreeGrafter"/>
</dbReference>
<protein>
    <submittedName>
        <fullName evidence="14">Sensory neuron membrane protein 2</fullName>
    </submittedName>
</protein>
<evidence type="ECO:0000313" key="14">
    <source>
        <dbReference type="EMBL" id="KAK3926937.1"/>
    </source>
</evidence>
<keyword evidence="7 13" id="KW-1133">Transmembrane helix</keyword>
<comment type="caution">
    <text evidence="14">The sequence shown here is derived from an EMBL/GenBank/DDBJ whole genome shotgun (WGS) entry which is preliminary data.</text>
</comment>
<keyword evidence="15" id="KW-1185">Reference proteome</keyword>
<reference evidence="14" key="1">
    <citation type="submission" date="2021-07" db="EMBL/GenBank/DDBJ databases">
        <authorList>
            <person name="Catto M.A."/>
            <person name="Jacobson A."/>
            <person name="Kennedy G."/>
            <person name="Labadie P."/>
            <person name="Hunt B.G."/>
            <person name="Srinivasan R."/>
        </authorList>
    </citation>
    <scope>NUCLEOTIDE SEQUENCE</scope>
    <source>
        <strain evidence="14">PL_HMW_Pooled</strain>
        <tissue evidence="14">Head</tissue>
    </source>
</reference>
<organism evidence="14 15">
    <name type="scientific">Frankliniella fusca</name>
    <dbReference type="NCBI Taxonomy" id="407009"/>
    <lineage>
        <taxon>Eukaryota</taxon>
        <taxon>Metazoa</taxon>
        <taxon>Ecdysozoa</taxon>
        <taxon>Arthropoda</taxon>
        <taxon>Hexapoda</taxon>
        <taxon>Insecta</taxon>
        <taxon>Pterygota</taxon>
        <taxon>Neoptera</taxon>
        <taxon>Paraneoptera</taxon>
        <taxon>Thysanoptera</taxon>
        <taxon>Terebrantia</taxon>
        <taxon>Thripoidea</taxon>
        <taxon>Thripidae</taxon>
        <taxon>Frankliniella</taxon>
    </lineage>
</organism>
<evidence type="ECO:0000256" key="1">
    <source>
        <dbReference type="ARBA" id="ARBA00004651"/>
    </source>
</evidence>
<keyword evidence="9" id="KW-1015">Disulfide bond</keyword>
<evidence type="ECO:0000256" key="4">
    <source>
        <dbReference type="ARBA" id="ARBA00022606"/>
    </source>
</evidence>
<comment type="similarity">
    <text evidence="2">Belongs to the CD36 family.</text>
</comment>
<keyword evidence="10" id="KW-0675">Receptor</keyword>
<evidence type="ECO:0000256" key="10">
    <source>
        <dbReference type="ARBA" id="ARBA00023170"/>
    </source>
</evidence>
<dbReference type="AlphaFoldDB" id="A0AAE1HT42"/>